<dbReference type="EMBL" id="JAAGNN010000017">
    <property type="protein sequence ID" value="KAF4078430.1"/>
    <property type="molecule type" value="Genomic_DNA"/>
</dbReference>
<dbReference type="InterPro" id="IPR023214">
    <property type="entry name" value="HAD_sf"/>
</dbReference>
<dbReference type="SUPFAM" id="SSF56784">
    <property type="entry name" value="HAD-like"/>
    <property type="match status" value="1"/>
</dbReference>
<comment type="caution">
    <text evidence="1">The sequence shown here is derived from an EMBL/GenBank/DDBJ whole genome shotgun (WGS) entry which is preliminary data.</text>
</comment>
<dbReference type="Gene3D" id="3.40.50.1000">
    <property type="entry name" value="HAD superfamily/HAD-like"/>
    <property type="match status" value="1"/>
</dbReference>
<dbReference type="CDD" id="cd07501">
    <property type="entry name" value="HAD_MDP-1_like"/>
    <property type="match status" value="1"/>
</dbReference>
<evidence type="ECO:0008006" key="3">
    <source>
        <dbReference type="Google" id="ProtNLM"/>
    </source>
</evidence>
<dbReference type="PANTHER" id="PTHR17901">
    <property type="entry name" value="MAGNESIUM-DEPENDENT PHOSPHATASE 1 MDP1"/>
    <property type="match status" value="1"/>
</dbReference>
<dbReference type="InterPro" id="IPR036412">
    <property type="entry name" value="HAD-like_sf"/>
</dbReference>
<dbReference type="InterPro" id="IPR010033">
    <property type="entry name" value="HAD_SF_ppase_IIIC"/>
</dbReference>
<dbReference type="GO" id="GO:0003993">
    <property type="term" value="F:acid phosphatase activity"/>
    <property type="evidence" value="ECO:0007669"/>
    <property type="project" value="TreeGrafter"/>
</dbReference>
<proteinExistence type="predicted"/>
<accession>A0A7J6A6M3</accession>
<dbReference type="NCBIfam" id="TIGR01685">
    <property type="entry name" value="MDP-1"/>
    <property type="match status" value="1"/>
</dbReference>
<dbReference type="InterPro" id="IPR035679">
    <property type="entry name" value="MDP-1_euk"/>
</dbReference>
<dbReference type="AlphaFoldDB" id="A0A7J6A6M3"/>
<dbReference type="SFLD" id="SFLDG01131">
    <property type="entry name" value="C1.5.2:_MDP_Like"/>
    <property type="match status" value="1"/>
</dbReference>
<organism evidence="1 2">
    <name type="scientific">Ameiurus melas</name>
    <name type="common">Black bullhead</name>
    <name type="synonym">Silurus melas</name>
    <dbReference type="NCBI Taxonomy" id="219545"/>
    <lineage>
        <taxon>Eukaryota</taxon>
        <taxon>Metazoa</taxon>
        <taxon>Chordata</taxon>
        <taxon>Craniata</taxon>
        <taxon>Vertebrata</taxon>
        <taxon>Euteleostomi</taxon>
        <taxon>Actinopterygii</taxon>
        <taxon>Neopterygii</taxon>
        <taxon>Teleostei</taxon>
        <taxon>Ostariophysi</taxon>
        <taxon>Siluriformes</taxon>
        <taxon>Ictaluridae</taxon>
        <taxon>Ameiurus</taxon>
    </lineage>
</organism>
<dbReference type="OrthoDB" id="2865258at2759"/>
<gene>
    <name evidence="1" type="ORF">AMELA_G00198960</name>
</gene>
<keyword evidence="2" id="KW-1185">Reference proteome</keyword>
<dbReference type="SFLD" id="SFLDS00003">
    <property type="entry name" value="Haloacid_Dehalogenase"/>
    <property type="match status" value="1"/>
</dbReference>
<evidence type="ECO:0000313" key="2">
    <source>
        <dbReference type="Proteomes" id="UP000593565"/>
    </source>
</evidence>
<dbReference type="InterPro" id="IPR010036">
    <property type="entry name" value="MDP_1_eu_arc"/>
</dbReference>
<name>A0A7J6A6M3_AMEME</name>
<dbReference type="Proteomes" id="UP000593565">
    <property type="component" value="Unassembled WGS sequence"/>
</dbReference>
<evidence type="ECO:0000313" key="1">
    <source>
        <dbReference type="EMBL" id="KAF4078430.1"/>
    </source>
</evidence>
<dbReference type="PANTHER" id="PTHR17901:SF14">
    <property type="entry name" value="MAGNESIUM-DEPENDENT PHOSPHATASE 1"/>
    <property type="match status" value="1"/>
</dbReference>
<dbReference type="NCBIfam" id="TIGR01681">
    <property type="entry name" value="HAD-SF-IIIC"/>
    <property type="match status" value="1"/>
</dbReference>
<protein>
    <recommendedName>
        <fullName evidence="3">Magnesium-dependent phosphatase 1</fullName>
    </recommendedName>
</protein>
<dbReference type="SFLD" id="SFLDG01129">
    <property type="entry name" value="C1.5:_HAD__Beta-PGM__Phosphata"/>
    <property type="match status" value="1"/>
</dbReference>
<sequence length="160" mass="18353">MSKPILVVFDLDFTLWPYWVDTHVNPPFHKDKSGRVVDSCNEHVQLYEDTVDVLRFLHTQGILIGVASRTGEVDGANELLSLYNLDQYISFKEIYPGSKVSHFNRLQADSGMCYTDMMFFDDEPRNIIEVGRLGVHCVLVPDGVTSKLVHDELQKFMKRT</sequence>
<reference evidence="1 2" key="1">
    <citation type="submission" date="2020-02" db="EMBL/GenBank/DDBJ databases">
        <title>A chromosome-scale genome assembly of the black bullhead catfish (Ameiurus melas).</title>
        <authorList>
            <person name="Wen M."/>
            <person name="Zham M."/>
            <person name="Cabau C."/>
            <person name="Klopp C."/>
            <person name="Donnadieu C."/>
            <person name="Roques C."/>
            <person name="Bouchez O."/>
            <person name="Lampietro C."/>
            <person name="Jouanno E."/>
            <person name="Herpin A."/>
            <person name="Louis A."/>
            <person name="Berthelot C."/>
            <person name="Parey E."/>
            <person name="Roest-Crollius H."/>
            <person name="Braasch I."/>
            <person name="Postlethwait J."/>
            <person name="Robinson-Rechavi M."/>
            <person name="Echchiki A."/>
            <person name="Begum T."/>
            <person name="Montfort J."/>
            <person name="Schartl M."/>
            <person name="Bobe J."/>
            <person name="Guiguen Y."/>
        </authorList>
    </citation>
    <scope>NUCLEOTIDE SEQUENCE [LARGE SCALE GENOMIC DNA]</scope>
    <source>
        <strain evidence="1">M_S1</strain>
        <tissue evidence="1">Blood</tissue>
    </source>
</reference>
<dbReference type="Pfam" id="PF12689">
    <property type="entry name" value="Acid_PPase"/>
    <property type="match status" value="1"/>
</dbReference>